<dbReference type="AlphaFoldDB" id="F4QKS3"/>
<evidence type="ECO:0000256" key="1">
    <source>
        <dbReference type="SAM" id="Phobius"/>
    </source>
</evidence>
<reference evidence="3" key="1">
    <citation type="submission" date="2011-03" db="EMBL/GenBank/DDBJ databases">
        <title>Draft genome sequence of Brevundimonas diminuta.</title>
        <authorList>
            <person name="Brown P.J.B."/>
            <person name="Buechlein A."/>
            <person name="Hemmerich C."/>
            <person name="Brun Y.V."/>
        </authorList>
    </citation>
    <scope>NUCLEOTIDE SEQUENCE [LARGE SCALE GENOMIC DNA]</scope>
    <source>
        <strain evidence="3">C19</strain>
    </source>
</reference>
<name>F4QKS3_9CAUL</name>
<dbReference type="RefSeq" id="WP_006272572.1">
    <property type="nucleotide sequence ID" value="NZ_GL883077.1"/>
</dbReference>
<feature type="transmembrane region" description="Helical" evidence="1">
    <location>
        <begin position="51"/>
        <end position="69"/>
    </location>
</feature>
<keyword evidence="1" id="KW-0472">Membrane</keyword>
<protein>
    <submittedName>
        <fullName evidence="2">Uncharacterized protein</fullName>
    </submittedName>
</protein>
<dbReference type="OrthoDB" id="7173536at2"/>
<keyword evidence="1" id="KW-1133">Transmembrane helix</keyword>
<organism evidence="2 3">
    <name type="scientific">Asticcacaulis biprosthecium C19</name>
    <dbReference type="NCBI Taxonomy" id="715226"/>
    <lineage>
        <taxon>Bacteria</taxon>
        <taxon>Pseudomonadati</taxon>
        <taxon>Pseudomonadota</taxon>
        <taxon>Alphaproteobacteria</taxon>
        <taxon>Caulobacterales</taxon>
        <taxon>Caulobacteraceae</taxon>
        <taxon>Asticcacaulis</taxon>
    </lineage>
</organism>
<dbReference type="HOGENOM" id="CLU_2448277_0_0_5"/>
<dbReference type="EMBL" id="GL883077">
    <property type="protein sequence ID" value="EGF93375.1"/>
    <property type="molecule type" value="Genomic_DNA"/>
</dbReference>
<proteinExistence type="predicted"/>
<dbReference type="Proteomes" id="UP000006512">
    <property type="component" value="Unassembled WGS sequence"/>
</dbReference>
<keyword evidence="1" id="KW-0812">Transmembrane</keyword>
<evidence type="ECO:0000313" key="3">
    <source>
        <dbReference type="Proteomes" id="UP000006512"/>
    </source>
</evidence>
<dbReference type="STRING" id="715226.ABI_18150"/>
<gene>
    <name evidence="2" type="ORF">ABI_18150</name>
</gene>
<accession>F4QKS3</accession>
<sequence length="89" mass="10143">MMSLLRHLFFFLLQFFGVTAAVVFGCIAWTLNDRGMSYAETLAFRADLKSWAVVGMVVAGFFCLILLCYHLTQKALDDPNDPENGPWRY</sequence>
<dbReference type="PROSITE" id="PS51257">
    <property type="entry name" value="PROKAR_LIPOPROTEIN"/>
    <property type="match status" value="1"/>
</dbReference>
<keyword evidence="3" id="KW-1185">Reference proteome</keyword>
<feature type="transmembrane region" description="Helical" evidence="1">
    <location>
        <begin position="7"/>
        <end position="31"/>
    </location>
</feature>
<evidence type="ECO:0000313" key="2">
    <source>
        <dbReference type="EMBL" id="EGF93375.1"/>
    </source>
</evidence>